<comment type="caution">
    <text evidence="2">The sequence shown here is derived from an EMBL/GenBank/DDBJ whole genome shotgun (WGS) entry which is preliminary data.</text>
</comment>
<sequence length="104" mass="11749">MAANTVSQITWLSGLPETPGHLQFPGSSFPGGARNRIVQLHFPSERRLNSSGGIPYKLIFKALKRERVEMQLWMGKYTRVQQLPRDEGALSEHAKEEAKSKQIM</sequence>
<proteinExistence type="predicted"/>
<dbReference type="EMBL" id="SWLE01000020">
    <property type="protein sequence ID" value="TNM87134.1"/>
    <property type="molecule type" value="Genomic_DNA"/>
</dbReference>
<keyword evidence="3" id="KW-1185">Reference proteome</keyword>
<organism evidence="2 3">
    <name type="scientific">Takifugu bimaculatus</name>
    <dbReference type="NCBI Taxonomy" id="433685"/>
    <lineage>
        <taxon>Eukaryota</taxon>
        <taxon>Metazoa</taxon>
        <taxon>Chordata</taxon>
        <taxon>Craniata</taxon>
        <taxon>Vertebrata</taxon>
        <taxon>Euteleostomi</taxon>
        <taxon>Actinopterygii</taxon>
        <taxon>Neopterygii</taxon>
        <taxon>Teleostei</taxon>
        <taxon>Neoteleostei</taxon>
        <taxon>Acanthomorphata</taxon>
        <taxon>Eupercaria</taxon>
        <taxon>Tetraodontiformes</taxon>
        <taxon>Tetradontoidea</taxon>
        <taxon>Tetraodontidae</taxon>
        <taxon>Takifugu</taxon>
    </lineage>
</organism>
<protein>
    <submittedName>
        <fullName evidence="2">Uncharacterized protein</fullName>
    </submittedName>
</protein>
<gene>
    <name evidence="2" type="ORF">fugu_007364</name>
</gene>
<feature type="region of interest" description="Disordered" evidence="1">
    <location>
        <begin position="84"/>
        <end position="104"/>
    </location>
</feature>
<reference evidence="2 3" key="1">
    <citation type="submission" date="2019-04" db="EMBL/GenBank/DDBJ databases">
        <title>The sequence and de novo assembly of Takifugu bimaculatus genome using PacBio and Hi-C technologies.</title>
        <authorList>
            <person name="Xu P."/>
            <person name="Liu B."/>
            <person name="Zhou Z."/>
        </authorList>
    </citation>
    <scope>NUCLEOTIDE SEQUENCE [LARGE SCALE GENOMIC DNA]</scope>
    <source>
        <strain evidence="2">TB-2018</strain>
        <tissue evidence="2">Muscle</tissue>
    </source>
</reference>
<evidence type="ECO:0000313" key="2">
    <source>
        <dbReference type="EMBL" id="TNM87134.1"/>
    </source>
</evidence>
<evidence type="ECO:0000313" key="3">
    <source>
        <dbReference type="Proteomes" id="UP000516260"/>
    </source>
</evidence>
<evidence type="ECO:0000256" key="1">
    <source>
        <dbReference type="SAM" id="MobiDB-lite"/>
    </source>
</evidence>
<dbReference type="Proteomes" id="UP000516260">
    <property type="component" value="Chromosome 7"/>
</dbReference>
<dbReference type="AlphaFoldDB" id="A0A4Z2B442"/>
<accession>A0A4Z2B442</accession>
<name>A0A4Z2B442_9TELE</name>